<evidence type="ECO:0000313" key="3">
    <source>
        <dbReference type="Proteomes" id="UP000243197"/>
    </source>
</evidence>
<protein>
    <submittedName>
        <fullName evidence="2">Heme ABC transporter</fullName>
    </submittedName>
</protein>
<dbReference type="Pfam" id="PF05171">
    <property type="entry name" value="HemS"/>
    <property type="match status" value="1"/>
</dbReference>
<dbReference type="GO" id="GO:0006826">
    <property type="term" value="P:iron ion transport"/>
    <property type="evidence" value="ECO:0007669"/>
    <property type="project" value="InterPro"/>
</dbReference>
<dbReference type="AlphaFoldDB" id="A0A1J1E3A8"/>
<name>A0A1J1E3A8_9FLAO</name>
<gene>
    <name evidence="2" type="ORF">JBKA6_1456</name>
</gene>
<dbReference type="KEGG" id="ise:JBKA6_1456"/>
<dbReference type="Gene3D" id="3.40.1570.10">
    <property type="entry name" value="HemS/ChuS/ChuX like domains"/>
    <property type="match status" value="2"/>
</dbReference>
<proteinExistence type="predicted"/>
<sequence length="224" mass="25954">MHSLQFFSSTGQALHKIYLTPESSIDNYLSLVDKFRNENQEAYESVDKAEKNPKNNIETPKIDVEQFHKEWKGMQDTHEFMSICRKYKLDKIQAFKLAPSEHYANKIPNSAAVEVIQQVASKNIPVMIFVTNPGNIQIYTGEIQKTSFYKEWFNVLDPDFNLHLNADKISQAWVVRRPSGKDGEVSALEVFDEDENLIVQIFGKRKEGSLELESWKELLMKYSK</sequence>
<reference evidence="2 3" key="1">
    <citation type="submission" date="2014-03" db="EMBL/GenBank/DDBJ databases">
        <title>complete genome sequence of Flavobacteriaceae bacterium JBKA-6.</title>
        <authorList>
            <person name="Takano T."/>
            <person name="Nakamura Y."/>
            <person name="Takuma S."/>
            <person name="Yasuike M."/>
            <person name="Matsuyama T."/>
            <person name="Sakai T."/>
            <person name="Fujiwara A."/>
            <person name="Kimoto K."/>
            <person name="Fukuda Y."/>
            <person name="Kondo H."/>
            <person name="Hirono I."/>
            <person name="Nakayasu C."/>
        </authorList>
    </citation>
    <scope>NUCLEOTIDE SEQUENCE [LARGE SCALE GENOMIC DNA]</scope>
    <source>
        <strain evidence="2 3">JBKA-6</strain>
    </source>
</reference>
<dbReference type="InterPro" id="IPR007845">
    <property type="entry name" value="HemS/ChuX_dom"/>
</dbReference>
<accession>A0A1J1E3A8</accession>
<evidence type="ECO:0000313" key="2">
    <source>
        <dbReference type="EMBL" id="BAV95469.1"/>
    </source>
</evidence>
<dbReference type="InterPro" id="IPR053733">
    <property type="entry name" value="Heme_Transport_Util_sf"/>
</dbReference>
<keyword evidence="3" id="KW-1185">Reference proteome</keyword>
<dbReference type="CDD" id="cd16831">
    <property type="entry name" value="HemS-like_C"/>
    <property type="match status" value="1"/>
</dbReference>
<dbReference type="EMBL" id="AP014564">
    <property type="protein sequence ID" value="BAV95469.1"/>
    <property type="molecule type" value="Genomic_DNA"/>
</dbReference>
<feature type="domain" description="Haemin-degrading HemS/ChuX" evidence="1">
    <location>
        <begin position="90"/>
        <end position="222"/>
    </location>
</feature>
<dbReference type="Proteomes" id="UP000243197">
    <property type="component" value="Chromosome"/>
</dbReference>
<evidence type="ECO:0000259" key="1">
    <source>
        <dbReference type="Pfam" id="PF05171"/>
    </source>
</evidence>
<dbReference type="SUPFAM" id="SSF144064">
    <property type="entry name" value="Heme iron utilization protein-like"/>
    <property type="match status" value="1"/>
</dbReference>
<organism evidence="2 3">
    <name type="scientific">Ichthyobacterium seriolicida</name>
    <dbReference type="NCBI Taxonomy" id="242600"/>
    <lineage>
        <taxon>Bacteria</taxon>
        <taxon>Pseudomonadati</taxon>
        <taxon>Bacteroidota</taxon>
        <taxon>Flavobacteriia</taxon>
        <taxon>Flavobacteriales</taxon>
        <taxon>Ichthyobacteriaceae</taxon>
        <taxon>Ichthyobacterium</taxon>
    </lineage>
</organism>